<evidence type="ECO:0000256" key="1">
    <source>
        <dbReference type="ARBA" id="ARBA00001974"/>
    </source>
</evidence>
<dbReference type="PRINTS" id="PR00411">
    <property type="entry name" value="PNDRDTASEI"/>
</dbReference>
<keyword evidence="7" id="KW-0223">Dioxygenase</keyword>
<dbReference type="PANTHER" id="PTHR43557">
    <property type="entry name" value="APOPTOSIS-INDUCING FACTOR 1"/>
    <property type="match status" value="1"/>
</dbReference>
<keyword evidence="3" id="KW-0274">FAD</keyword>
<keyword evidence="4" id="KW-0560">Oxidoreductase</keyword>
<dbReference type="AlphaFoldDB" id="A0A2W7Q0K9"/>
<dbReference type="Proteomes" id="UP000249364">
    <property type="component" value="Unassembled WGS sequence"/>
</dbReference>
<dbReference type="Gene3D" id="3.50.50.60">
    <property type="entry name" value="FAD/NAD(P)-binding domain"/>
    <property type="match status" value="2"/>
</dbReference>
<dbReference type="GO" id="GO:0051213">
    <property type="term" value="F:dioxygenase activity"/>
    <property type="evidence" value="ECO:0007669"/>
    <property type="project" value="UniProtKB-KW"/>
</dbReference>
<proteinExistence type="predicted"/>
<dbReference type="Pfam" id="PF14759">
    <property type="entry name" value="Reductase_C"/>
    <property type="match status" value="1"/>
</dbReference>
<sequence>MRHSHAELVIIGAGQAAVTLAETLRRDGDTRSILIIGEESFPPYQRPPLSKAYLSGGMPQERLWLKPVDWYARSDIGLMTGARVTAIDRGGACVVLQDGQTIGYDTLVLATGSRPRPFPAALGGALRGVHLIRGIEDIGHLAGALDRARRIAVIGGGYIGLEAAAVMRKRGLAVTVLEAGPRILARVACDKTADMVRALHRAQGVELHEGVGVSALLEGADGALGHVQLDDGRVIAADLAIVGIGALANDALARACGLACREEAGGGVLVDGLCRSSDPRIHAIGDVAAFMLQGQVARLESVQNACDQARALAQTLAGVENPYMPVPWFWSDQYDMKLQIAGLNTGADQTIFRAGKRAGTGSVWYFRKGRFIAIDALSDPRAYMTGKRWLEQGAMLSADRVADPGCDLLAPAMTA</sequence>
<dbReference type="PANTHER" id="PTHR43557:SF2">
    <property type="entry name" value="RIESKE DOMAIN-CONTAINING PROTEIN-RELATED"/>
    <property type="match status" value="1"/>
</dbReference>
<dbReference type="PRINTS" id="PR00368">
    <property type="entry name" value="FADPNR"/>
</dbReference>
<evidence type="ECO:0000256" key="4">
    <source>
        <dbReference type="ARBA" id="ARBA00023002"/>
    </source>
</evidence>
<dbReference type="STRING" id="121821.GCA_001870675_03315"/>
<dbReference type="InterPro" id="IPR016156">
    <property type="entry name" value="FAD/NAD-linked_Rdtase_dimer_sf"/>
</dbReference>
<dbReference type="SUPFAM" id="SSF55424">
    <property type="entry name" value="FAD/NAD-linked reductases, dimerisation (C-terminal) domain"/>
    <property type="match status" value="1"/>
</dbReference>
<evidence type="ECO:0000313" key="8">
    <source>
        <dbReference type="Proteomes" id="UP000249364"/>
    </source>
</evidence>
<dbReference type="InterPro" id="IPR028202">
    <property type="entry name" value="Reductase_C"/>
</dbReference>
<dbReference type="InterPro" id="IPR023753">
    <property type="entry name" value="FAD/NAD-binding_dom"/>
</dbReference>
<feature type="domain" description="Reductase C-terminal" evidence="6">
    <location>
        <begin position="328"/>
        <end position="408"/>
    </location>
</feature>
<reference evidence="7 8" key="1">
    <citation type="submission" date="2018-06" db="EMBL/GenBank/DDBJ databases">
        <title>Genomic Encyclopedia of Archaeal and Bacterial Type Strains, Phase II (KMG-II): from individual species to whole genera.</title>
        <authorList>
            <person name="Goeker M."/>
        </authorList>
    </citation>
    <scope>NUCLEOTIDE SEQUENCE [LARGE SCALE GENOMIC DNA]</scope>
    <source>
        <strain evidence="7 8">DSM 13087</strain>
    </source>
</reference>
<organism evidence="7 8">
    <name type="scientific">Roseinatronobacter thiooxidans</name>
    <dbReference type="NCBI Taxonomy" id="121821"/>
    <lineage>
        <taxon>Bacteria</taxon>
        <taxon>Pseudomonadati</taxon>
        <taxon>Pseudomonadota</taxon>
        <taxon>Alphaproteobacteria</taxon>
        <taxon>Rhodobacterales</taxon>
        <taxon>Paracoccaceae</taxon>
        <taxon>Roseinatronobacter</taxon>
    </lineage>
</organism>
<dbReference type="InterPro" id="IPR036188">
    <property type="entry name" value="FAD/NAD-bd_sf"/>
</dbReference>
<accession>A0A2W7Q0K9</accession>
<gene>
    <name evidence="7" type="ORF">LY56_02351</name>
</gene>
<name>A0A2W7Q0K9_9RHOB</name>
<dbReference type="OrthoDB" id="7809559at2"/>
<evidence type="ECO:0000259" key="6">
    <source>
        <dbReference type="Pfam" id="PF14759"/>
    </source>
</evidence>
<keyword evidence="2" id="KW-0285">Flavoprotein</keyword>
<dbReference type="GO" id="GO:0016651">
    <property type="term" value="F:oxidoreductase activity, acting on NAD(P)H"/>
    <property type="evidence" value="ECO:0007669"/>
    <property type="project" value="TreeGrafter"/>
</dbReference>
<dbReference type="SUPFAM" id="SSF51905">
    <property type="entry name" value="FAD/NAD(P)-binding domain"/>
    <property type="match status" value="2"/>
</dbReference>
<dbReference type="RefSeq" id="WP_071471082.1">
    <property type="nucleotide sequence ID" value="NZ_MEHT01000046.1"/>
</dbReference>
<dbReference type="Pfam" id="PF07992">
    <property type="entry name" value="Pyr_redox_2"/>
    <property type="match status" value="1"/>
</dbReference>
<dbReference type="Gene3D" id="3.30.390.30">
    <property type="match status" value="1"/>
</dbReference>
<dbReference type="EMBL" id="QKZQ01000010">
    <property type="protein sequence ID" value="PZX42058.1"/>
    <property type="molecule type" value="Genomic_DNA"/>
</dbReference>
<dbReference type="GO" id="GO:0005737">
    <property type="term" value="C:cytoplasm"/>
    <property type="evidence" value="ECO:0007669"/>
    <property type="project" value="TreeGrafter"/>
</dbReference>
<comment type="caution">
    <text evidence="7">The sequence shown here is derived from an EMBL/GenBank/DDBJ whole genome shotgun (WGS) entry which is preliminary data.</text>
</comment>
<keyword evidence="8" id="KW-1185">Reference proteome</keyword>
<protein>
    <submittedName>
        <fullName evidence="7">3-phenylpropionate/trans-cinnamate dioxygenase ferredoxin reductase subunit</fullName>
    </submittedName>
</protein>
<dbReference type="InterPro" id="IPR050446">
    <property type="entry name" value="FAD-oxidoreductase/Apoptosis"/>
</dbReference>
<evidence type="ECO:0000256" key="2">
    <source>
        <dbReference type="ARBA" id="ARBA00022630"/>
    </source>
</evidence>
<evidence type="ECO:0000313" key="7">
    <source>
        <dbReference type="EMBL" id="PZX42058.1"/>
    </source>
</evidence>
<evidence type="ECO:0000256" key="3">
    <source>
        <dbReference type="ARBA" id="ARBA00022827"/>
    </source>
</evidence>
<comment type="cofactor">
    <cofactor evidence="1">
        <name>FAD</name>
        <dbReference type="ChEBI" id="CHEBI:57692"/>
    </cofactor>
</comment>
<feature type="domain" description="FAD/NAD(P)-binding" evidence="5">
    <location>
        <begin position="7"/>
        <end position="309"/>
    </location>
</feature>
<evidence type="ECO:0000259" key="5">
    <source>
        <dbReference type="Pfam" id="PF07992"/>
    </source>
</evidence>